<gene>
    <name evidence="1" type="ORF">LCGC14_3156840</name>
</gene>
<comment type="caution">
    <text evidence="1">The sequence shown here is derived from an EMBL/GenBank/DDBJ whole genome shotgun (WGS) entry which is preliminary data.</text>
</comment>
<organism evidence="1">
    <name type="scientific">marine sediment metagenome</name>
    <dbReference type="NCBI Taxonomy" id="412755"/>
    <lineage>
        <taxon>unclassified sequences</taxon>
        <taxon>metagenomes</taxon>
        <taxon>ecological metagenomes</taxon>
    </lineage>
</organism>
<accession>A0A0F8VSD5</accession>
<sequence length="125" mass="14746">MKINFTVDFEFDYKTGEIRLKPPTNERHRTNNNWTYTPEKTLRDRERIMFAAREAVYRQPDFKVMTGAVRFNLIAFFTPPSSWSKKKRLAALMNEIYPIVVPDYDNIAKIVTDALGMKRKKGNRP</sequence>
<feature type="non-terminal residue" evidence="1">
    <location>
        <position position="125"/>
    </location>
</feature>
<name>A0A0F8VSD5_9ZZZZ</name>
<dbReference type="EMBL" id="LAZR01069658">
    <property type="protein sequence ID" value="KKK47278.1"/>
    <property type="molecule type" value="Genomic_DNA"/>
</dbReference>
<proteinExistence type="predicted"/>
<dbReference type="SUPFAM" id="SSF103084">
    <property type="entry name" value="Holliday junction resolvase RusA"/>
    <property type="match status" value="1"/>
</dbReference>
<reference evidence="1" key="1">
    <citation type="journal article" date="2015" name="Nature">
        <title>Complex archaea that bridge the gap between prokaryotes and eukaryotes.</title>
        <authorList>
            <person name="Spang A."/>
            <person name="Saw J.H."/>
            <person name="Jorgensen S.L."/>
            <person name="Zaremba-Niedzwiedzka K."/>
            <person name="Martijn J."/>
            <person name="Lind A.E."/>
            <person name="van Eijk R."/>
            <person name="Schleper C."/>
            <person name="Guy L."/>
            <person name="Ettema T.J."/>
        </authorList>
    </citation>
    <scope>NUCLEOTIDE SEQUENCE</scope>
</reference>
<dbReference type="GO" id="GO:0006281">
    <property type="term" value="P:DNA repair"/>
    <property type="evidence" value="ECO:0007669"/>
    <property type="project" value="InterPro"/>
</dbReference>
<dbReference type="InterPro" id="IPR036614">
    <property type="entry name" value="RusA-like_sf"/>
</dbReference>
<dbReference type="Gene3D" id="3.30.1330.70">
    <property type="entry name" value="Holliday junction resolvase RusA"/>
    <property type="match status" value="1"/>
</dbReference>
<dbReference type="GO" id="GO:0000287">
    <property type="term" value="F:magnesium ion binding"/>
    <property type="evidence" value="ECO:0007669"/>
    <property type="project" value="InterPro"/>
</dbReference>
<dbReference type="Pfam" id="PF05866">
    <property type="entry name" value="RusA"/>
    <property type="match status" value="1"/>
</dbReference>
<dbReference type="GO" id="GO:0006310">
    <property type="term" value="P:DNA recombination"/>
    <property type="evidence" value="ECO:0007669"/>
    <property type="project" value="InterPro"/>
</dbReference>
<evidence type="ECO:0000313" key="1">
    <source>
        <dbReference type="EMBL" id="KKK47278.1"/>
    </source>
</evidence>
<dbReference type="AlphaFoldDB" id="A0A0F8VSD5"/>
<dbReference type="InterPro" id="IPR008822">
    <property type="entry name" value="Endonuclease_RusA-like"/>
</dbReference>
<protein>
    <submittedName>
        <fullName evidence="1">Uncharacterized protein</fullName>
    </submittedName>
</protein>